<sequence>MIDFKLLEHLGLETDLPASVSQEHCTWSLICPLCFSFEDSNGKHAVDFLYGSVDFLKALENDQFHAISRFPTSLTILEFNKFAHCAVLCSLHTIATFLPLVVVQLVFILLAGLSANSDRMLVMKTITYGLKIAAKLRF</sequence>
<accession>A0A8T2WSW4</accession>
<keyword evidence="3" id="KW-1185">Reference proteome</keyword>
<comment type="caution">
    <text evidence="2">The sequence shown here is derived from an EMBL/GenBank/DDBJ whole genome shotgun (WGS) entry which is preliminary data.</text>
</comment>
<protein>
    <submittedName>
        <fullName evidence="2">Uncharacterized protein</fullName>
    </submittedName>
</protein>
<keyword evidence="1" id="KW-0812">Transmembrane</keyword>
<evidence type="ECO:0000313" key="3">
    <source>
        <dbReference type="Proteomes" id="UP000807159"/>
    </source>
</evidence>
<evidence type="ECO:0000313" key="2">
    <source>
        <dbReference type="EMBL" id="KAH8482827.1"/>
    </source>
</evidence>
<evidence type="ECO:0000256" key="1">
    <source>
        <dbReference type="SAM" id="Phobius"/>
    </source>
</evidence>
<dbReference type="Proteomes" id="UP000807159">
    <property type="component" value="Chromosome 18"/>
</dbReference>
<name>A0A8T2WSW4_POPDE</name>
<keyword evidence="1" id="KW-0472">Membrane</keyword>
<proteinExistence type="predicted"/>
<feature type="transmembrane region" description="Helical" evidence="1">
    <location>
        <begin position="94"/>
        <end position="115"/>
    </location>
</feature>
<reference evidence="2" key="1">
    <citation type="journal article" date="2021" name="J. Hered.">
        <title>Genome Assembly of Salicaceae Populus deltoides (Eastern Cottonwood) I-69 Based on Nanopore Sequencing and Hi-C Technologies.</title>
        <authorList>
            <person name="Bai S."/>
            <person name="Wu H."/>
            <person name="Zhang J."/>
            <person name="Pan Z."/>
            <person name="Zhao W."/>
            <person name="Li Z."/>
            <person name="Tong C."/>
        </authorList>
    </citation>
    <scope>NUCLEOTIDE SEQUENCE</scope>
    <source>
        <tissue evidence="2">Leaf</tissue>
    </source>
</reference>
<gene>
    <name evidence="2" type="ORF">H0E87_030058</name>
</gene>
<organism evidence="2 3">
    <name type="scientific">Populus deltoides</name>
    <name type="common">Eastern poplar</name>
    <name type="synonym">Eastern cottonwood</name>
    <dbReference type="NCBI Taxonomy" id="3696"/>
    <lineage>
        <taxon>Eukaryota</taxon>
        <taxon>Viridiplantae</taxon>
        <taxon>Streptophyta</taxon>
        <taxon>Embryophyta</taxon>
        <taxon>Tracheophyta</taxon>
        <taxon>Spermatophyta</taxon>
        <taxon>Magnoliopsida</taxon>
        <taxon>eudicotyledons</taxon>
        <taxon>Gunneridae</taxon>
        <taxon>Pentapetalae</taxon>
        <taxon>rosids</taxon>
        <taxon>fabids</taxon>
        <taxon>Malpighiales</taxon>
        <taxon>Salicaceae</taxon>
        <taxon>Saliceae</taxon>
        <taxon>Populus</taxon>
    </lineage>
</organism>
<keyword evidence="1" id="KW-1133">Transmembrane helix</keyword>
<dbReference type="AlphaFoldDB" id="A0A8T2WSW4"/>
<dbReference type="EMBL" id="JACEGQ020000018">
    <property type="protein sequence ID" value="KAH8482827.1"/>
    <property type="molecule type" value="Genomic_DNA"/>
</dbReference>